<feature type="region of interest" description="Disordered" evidence="12">
    <location>
        <begin position="1"/>
        <end position="77"/>
    </location>
</feature>
<evidence type="ECO:0000256" key="1">
    <source>
        <dbReference type="ARBA" id="ARBA00004141"/>
    </source>
</evidence>
<feature type="transmembrane region" description="Helical" evidence="11">
    <location>
        <begin position="686"/>
        <end position="709"/>
    </location>
</feature>
<dbReference type="InterPro" id="IPR000504">
    <property type="entry name" value="RRM_dom"/>
</dbReference>
<feature type="region of interest" description="Disordered" evidence="12">
    <location>
        <begin position="157"/>
        <end position="198"/>
    </location>
</feature>
<evidence type="ECO:0000256" key="5">
    <source>
        <dbReference type="ARBA" id="ARBA00022771"/>
    </source>
</evidence>
<comment type="similarity">
    <text evidence="2 11">Belongs to the multi antimicrobial extrusion (MATE) (TC 2.A.66.1) family.</text>
</comment>
<proteinExistence type="inferred from homology"/>
<keyword evidence="16" id="KW-1185">Reference proteome</keyword>
<keyword evidence="6" id="KW-0862">Zinc</keyword>
<dbReference type="Pfam" id="PF00076">
    <property type="entry name" value="RRM_1"/>
    <property type="match status" value="1"/>
</dbReference>
<feature type="transmembrane region" description="Helical" evidence="11">
    <location>
        <begin position="597"/>
        <end position="625"/>
    </location>
</feature>
<dbReference type="PROSITE" id="PS50102">
    <property type="entry name" value="RRM"/>
    <property type="match status" value="1"/>
</dbReference>
<evidence type="ECO:0000256" key="8">
    <source>
        <dbReference type="ARBA" id="ARBA00023136"/>
    </source>
</evidence>
<accession>A0A9E7EV55</accession>
<evidence type="ECO:0000256" key="4">
    <source>
        <dbReference type="ARBA" id="ARBA00022723"/>
    </source>
</evidence>
<dbReference type="GO" id="GO:0015297">
    <property type="term" value="F:antiporter activity"/>
    <property type="evidence" value="ECO:0007669"/>
    <property type="project" value="InterPro"/>
</dbReference>
<feature type="region of interest" description="Disordered" evidence="12">
    <location>
        <begin position="210"/>
        <end position="261"/>
    </location>
</feature>
<dbReference type="PANTHER" id="PTHR42893">
    <property type="entry name" value="PROTEIN DETOXIFICATION 44, CHLOROPLASTIC-RELATED"/>
    <property type="match status" value="1"/>
</dbReference>
<dbReference type="Proteomes" id="UP001055439">
    <property type="component" value="Chromosome 10"/>
</dbReference>
<reference evidence="15" key="1">
    <citation type="submission" date="2022-05" db="EMBL/GenBank/DDBJ databases">
        <title>The Musa troglodytarum L. genome provides insights into the mechanism of non-climacteric behaviour and enrichment of carotenoids.</title>
        <authorList>
            <person name="Wang J."/>
        </authorList>
    </citation>
    <scope>NUCLEOTIDE SEQUENCE</scope>
    <source>
        <tissue evidence="15">Leaf</tissue>
    </source>
</reference>
<feature type="transmembrane region" description="Helical" evidence="11">
    <location>
        <begin position="755"/>
        <end position="774"/>
    </location>
</feature>
<gene>
    <name evidence="15" type="ORF">MUK42_05912</name>
</gene>
<name>A0A9E7EV55_9LILI</name>
<evidence type="ECO:0000259" key="13">
    <source>
        <dbReference type="PROSITE" id="PS50102"/>
    </source>
</evidence>
<organism evidence="15 16">
    <name type="scientific">Musa troglodytarum</name>
    <name type="common">fe'i banana</name>
    <dbReference type="NCBI Taxonomy" id="320322"/>
    <lineage>
        <taxon>Eukaryota</taxon>
        <taxon>Viridiplantae</taxon>
        <taxon>Streptophyta</taxon>
        <taxon>Embryophyta</taxon>
        <taxon>Tracheophyta</taxon>
        <taxon>Spermatophyta</taxon>
        <taxon>Magnoliopsida</taxon>
        <taxon>Liliopsida</taxon>
        <taxon>Zingiberales</taxon>
        <taxon>Musaceae</taxon>
        <taxon>Musa</taxon>
    </lineage>
</organism>
<comment type="subcellular location">
    <subcellularLocation>
        <location evidence="1">Membrane</location>
        <topology evidence="1">Multi-pass membrane protein</topology>
    </subcellularLocation>
</comment>
<feature type="transmembrane region" description="Helical" evidence="11">
    <location>
        <begin position="781"/>
        <end position="800"/>
    </location>
</feature>
<dbReference type="InterPro" id="IPR012677">
    <property type="entry name" value="Nucleotide-bd_a/b_plait_sf"/>
</dbReference>
<dbReference type="SUPFAM" id="SSF90209">
    <property type="entry name" value="Ran binding protein zinc finger-like"/>
    <property type="match status" value="1"/>
</dbReference>
<feature type="compositionally biased region" description="Gly residues" evidence="12">
    <location>
        <begin position="19"/>
        <end position="72"/>
    </location>
</feature>
<dbReference type="InterPro" id="IPR001876">
    <property type="entry name" value="Znf_RanBP2"/>
</dbReference>
<dbReference type="AlphaFoldDB" id="A0A9E7EV55"/>
<dbReference type="GO" id="GO:0042910">
    <property type="term" value="F:xenobiotic transmembrane transporter activity"/>
    <property type="evidence" value="ECO:0007669"/>
    <property type="project" value="InterPro"/>
</dbReference>
<keyword evidence="3 11" id="KW-0812">Transmembrane</keyword>
<dbReference type="SMART" id="SM00547">
    <property type="entry name" value="ZnF_RBZ"/>
    <property type="match status" value="1"/>
</dbReference>
<keyword evidence="5 10" id="KW-0863">Zinc-finger</keyword>
<dbReference type="InterPro" id="IPR002528">
    <property type="entry name" value="MATE_fam"/>
</dbReference>
<dbReference type="SMART" id="SM00360">
    <property type="entry name" value="RRM"/>
    <property type="match status" value="1"/>
</dbReference>
<dbReference type="PROSITE" id="PS01358">
    <property type="entry name" value="ZF_RANBP2_1"/>
    <property type="match status" value="1"/>
</dbReference>
<dbReference type="SUPFAM" id="SSF54928">
    <property type="entry name" value="RNA-binding domain, RBD"/>
    <property type="match status" value="1"/>
</dbReference>
<evidence type="ECO:0000313" key="16">
    <source>
        <dbReference type="Proteomes" id="UP001055439"/>
    </source>
</evidence>
<evidence type="ECO:0000256" key="11">
    <source>
        <dbReference type="RuleBase" id="RU004914"/>
    </source>
</evidence>
<feature type="transmembrane region" description="Helical" evidence="11">
    <location>
        <begin position="721"/>
        <end position="743"/>
    </location>
</feature>
<evidence type="ECO:0000313" key="15">
    <source>
        <dbReference type="EMBL" id="URD83696.1"/>
    </source>
</evidence>
<sequence>MSGSYGSGGPDDRAPPPRGGGGYGRGRGGYGGNPGNRGGGGGYGGGGYQGGDRGNRGGGGGRRGGGRGGGFGREGDWRCPNPSCGNLNFARRTECNKCGAPCPGGGAGGGGDSSYNNRGGGDYNGGRGGYNISGREYGGNRAGYGGNLGGRSSGYGGRGGDYGGRSGSYNNNNHEREDGGYGQVSPPPPSAYGGPVGNYPPALGTYGSNDAYGVDSIPRPSTYGDPNSYPPSYGAPPPNAYGSEGHVVRSGPPSGYSAPLSGYGGGYGDHMNPVRDSGVPPRHRGGAFGAPPVAVKQCDENCGESCDNTRIYISNLPPDVTTEDLHDLFGGIGQVGRIKQKRGYKDQWPWNIKIYTDEYGNNKGDAVLSYEDPAAAHSAGGFYNNYDMRGYKINVAMAEKTALKPPTAYGRGGDEISLEILSIALPAVLALAADPIASLVDTAFVGHLGSVELAAVGVSVSIFNLVSKLFNVPLLNVTTSFVAEQQALECSPESNAHAVEAGGEVPTGRSLQQEPINYADGESRKFLPAVSTSLAFAAVDSPMRLPAEQFLTLRAYGAPAIVLALAAQGTFRGFMDTKTPLYAIGAGSLLNAILDPILIFLFGLGVGGAAIATVISEYMIAGILLWKLNEKIILSPNINGEGMSLYLKSVGLLVGRTIAVLITMTISTSMAAREGPVAMAGHQICLQVWLAISLLNDALALAGQALLASEYTRKNYVQARLVIYRVIQFVTVSQPINALAFVIDGLYYGVSDFSYAAYSMILVGVVSSLFLLIAASVFGLAGVWAGLVFFMSLRAVAGIWRLQTKGGPWKILWSDMEIGTTKEC</sequence>
<evidence type="ECO:0000256" key="9">
    <source>
        <dbReference type="PROSITE-ProRule" id="PRU00176"/>
    </source>
</evidence>
<comment type="caution">
    <text evidence="11">Lacks conserved residue(s) required for the propagation of feature annotation.</text>
</comment>
<keyword evidence="9" id="KW-0694">RNA-binding</keyword>
<dbReference type="InterPro" id="IPR044644">
    <property type="entry name" value="DinF-like"/>
</dbReference>
<dbReference type="PANTHER" id="PTHR42893:SF46">
    <property type="entry name" value="PROTEIN DETOXIFICATION 44, CHLOROPLASTIC"/>
    <property type="match status" value="1"/>
</dbReference>
<dbReference type="InterPro" id="IPR035979">
    <property type="entry name" value="RBD_domain_sf"/>
</dbReference>
<evidence type="ECO:0000256" key="3">
    <source>
        <dbReference type="ARBA" id="ARBA00022692"/>
    </source>
</evidence>
<dbReference type="CDD" id="cd13136">
    <property type="entry name" value="MATE_DinF_like"/>
    <property type="match status" value="1"/>
</dbReference>
<dbReference type="EMBL" id="CP097503">
    <property type="protein sequence ID" value="URD83696.1"/>
    <property type="molecule type" value="Genomic_DNA"/>
</dbReference>
<dbReference type="GO" id="GO:0008270">
    <property type="term" value="F:zinc ion binding"/>
    <property type="evidence" value="ECO:0007669"/>
    <property type="project" value="UniProtKB-KW"/>
</dbReference>
<feature type="transmembrane region" description="Helical" evidence="11">
    <location>
        <begin position="645"/>
        <end position="666"/>
    </location>
</feature>
<keyword evidence="4" id="KW-0479">Metal-binding</keyword>
<keyword evidence="7 11" id="KW-1133">Transmembrane helix</keyword>
<dbReference type="GO" id="GO:0016020">
    <property type="term" value="C:membrane"/>
    <property type="evidence" value="ECO:0007669"/>
    <property type="project" value="UniProtKB-SubCell"/>
</dbReference>
<evidence type="ECO:0000256" key="12">
    <source>
        <dbReference type="SAM" id="MobiDB-lite"/>
    </source>
</evidence>
<dbReference type="NCBIfam" id="TIGR00797">
    <property type="entry name" value="matE"/>
    <property type="match status" value="1"/>
</dbReference>
<evidence type="ECO:0000256" key="6">
    <source>
        <dbReference type="ARBA" id="ARBA00022833"/>
    </source>
</evidence>
<dbReference type="GO" id="GO:0003723">
    <property type="term" value="F:RNA binding"/>
    <property type="evidence" value="ECO:0007669"/>
    <property type="project" value="UniProtKB-UniRule"/>
</dbReference>
<evidence type="ECO:0000256" key="10">
    <source>
        <dbReference type="PROSITE-ProRule" id="PRU00322"/>
    </source>
</evidence>
<dbReference type="Gene3D" id="4.10.1060.10">
    <property type="entry name" value="Zinc finger, RanBP2-type"/>
    <property type="match status" value="1"/>
</dbReference>
<dbReference type="Gene3D" id="3.30.70.330">
    <property type="match status" value="1"/>
</dbReference>
<feature type="compositionally biased region" description="Gly residues" evidence="12">
    <location>
        <begin position="157"/>
        <end position="166"/>
    </location>
</feature>
<feature type="domain" description="RanBP2-type" evidence="14">
    <location>
        <begin position="73"/>
        <end position="104"/>
    </location>
</feature>
<evidence type="ECO:0000256" key="2">
    <source>
        <dbReference type="ARBA" id="ARBA00010199"/>
    </source>
</evidence>
<keyword evidence="8 11" id="KW-0472">Membrane</keyword>
<evidence type="ECO:0000256" key="7">
    <source>
        <dbReference type="ARBA" id="ARBA00022989"/>
    </source>
</evidence>
<dbReference type="CDD" id="cd12280">
    <property type="entry name" value="RRM_FET"/>
    <property type="match status" value="1"/>
</dbReference>
<dbReference type="PROSITE" id="PS50199">
    <property type="entry name" value="ZF_RANBP2_2"/>
    <property type="match status" value="1"/>
</dbReference>
<feature type="domain" description="RRM" evidence="13">
    <location>
        <begin position="309"/>
        <end position="400"/>
    </location>
</feature>
<dbReference type="OrthoDB" id="2126698at2759"/>
<protein>
    <recommendedName>
        <fullName evidence="11">Protein DETOXIFICATION</fullName>
    </recommendedName>
    <alternativeName>
        <fullName evidence="11">Multidrug and toxic compound extrusion protein</fullName>
    </alternativeName>
</protein>
<dbReference type="InterPro" id="IPR036443">
    <property type="entry name" value="Znf_RanBP2_sf"/>
</dbReference>
<evidence type="ECO:0000259" key="14">
    <source>
        <dbReference type="PROSITE" id="PS50199"/>
    </source>
</evidence>